<reference evidence="2" key="1">
    <citation type="submission" date="2023-08" db="EMBL/GenBank/DDBJ databases">
        <authorList>
            <person name="Chen Y."/>
            <person name="Shah S."/>
            <person name="Dougan E. K."/>
            <person name="Thang M."/>
            <person name="Chan C."/>
        </authorList>
    </citation>
    <scope>NUCLEOTIDE SEQUENCE</scope>
</reference>
<evidence type="ECO:0000256" key="1">
    <source>
        <dbReference type="SAM" id="SignalP"/>
    </source>
</evidence>
<feature type="chain" id="PRO_5041213625" evidence="1">
    <location>
        <begin position="17"/>
        <end position="295"/>
    </location>
</feature>
<dbReference type="Proteomes" id="UP001178507">
    <property type="component" value="Unassembled WGS sequence"/>
</dbReference>
<accession>A0AA36JJZ8</accession>
<proteinExistence type="predicted"/>
<organism evidence="2 3">
    <name type="scientific">Effrenium voratum</name>
    <dbReference type="NCBI Taxonomy" id="2562239"/>
    <lineage>
        <taxon>Eukaryota</taxon>
        <taxon>Sar</taxon>
        <taxon>Alveolata</taxon>
        <taxon>Dinophyceae</taxon>
        <taxon>Suessiales</taxon>
        <taxon>Symbiodiniaceae</taxon>
        <taxon>Effrenium</taxon>
    </lineage>
</organism>
<sequence length="295" mass="32770">MLRLLLNLAALGAALAEECDVASAAVELLQLGQAVQQSCGHLTQDHCDPSANYICSNNCKVHTNGHDCYRPVPDVMAEHPGMDGYCYFNYTGFWVNPLAGGFEDSAVNGILGLRDGSYKGLNTGPLLKYDFEGETVYTYMDAPHYSFDDLYGYSLGFLQGQGLDPHWMQNKTHWVELSEQACTRIQEKYNFQKEELVLADWLDDNQVLAAQTLCSAGVDCTAMRADVKAKAEYHSPENCKGITHREFAKHHYIKCLLGYTNSGSDMAYLNARSCLLEGNRIGHFSECPYSPPVSF</sequence>
<protein>
    <submittedName>
        <fullName evidence="2">Uncharacterized protein</fullName>
    </submittedName>
</protein>
<keyword evidence="3" id="KW-1185">Reference proteome</keyword>
<evidence type="ECO:0000313" key="2">
    <source>
        <dbReference type="EMBL" id="CAJ1407642.1"/>
    </source>
</evidence>
<comment type="caution">
    <text evidence="2">The sequence shown here is derived from an EMBL/GenBank/DDBJ whole genome shotgun (WGS) entry which is preliminary data.</text>
</comment>
<gene>
    <name evidence="2" type="ORF">EVOR1521_LOCUS29285</name>
</gene>
<dbReference type="EMBL" id="CAUJNA010003683">
    <property type="protein sequence ID" value="CAJ1407642.1"/>
    <property type="molecule type" value="Genomic_DNA"/>
</dbReference>
<keyword evidence="1" id="KW-0732">Signal</keyword>
<feature type="signal peptide" evidence="1">
    <location>
        <begin position="1"/>
        <end position="16"/>
    </location>
</feature>
<name>A0AA36JJZ8_9DINO</name>
<evidence type="ECO:0000313" key="3">
    <source>
        <dbReference type="Proteomes" id="UP001178507"/>
    </source>
</evidence>
<dbReference type="AlphaFoldDB" id="A0AA36JJZ8"/>